<dbReference type="Proteomes" id="UP000245464">
    <property type="component" value="Chromosome 7"/>
</dbReference>
<dbReference type="AlphaFoldDB" id="A0A5M9KYC9"/>
<dbReference type="PROSITE" id="PS51257">
    <property type="entry name" value="PROKAR_LIPOPROTEIN"/>
    <property type="match status" value="1"/>
</dbReference>
<evidence type="ECO:0000313" key="1">
    <source>
        <dbReference type="EMBL" id="KAF7567954.1"/>
    </source>
</evidence>
<proteinExistence type="predicted"/>
<accession>A0A5M9KYC9</accession>
<organism evidence="1 2">
    <name type="scientific">Pyrenophora tritici-repentis</name>
    <dbReference type="NCBI Taxonomy" id="45151"/>
    <lineage>
        <taxon>Eukaryota</taxon>
        <taxon>Fungi</taxon>
        <taxon>Dikarya</taxon>
        <taxon>Ascomycota</taxon>
        <taxon>Pezizomycotina</taxon>
        <taxon>Dothideomycetes</taxon>
        <taxon>Pleosporomycetidae</taxon>
        <taxon>Pleosporales</taxon>
        <taxon>Pleosporineae</taxon>
        <taxon>Pleosporaceae</taxon>
        <taxon>Pyrenophora</taxon>
    </lineage>
</organism>
<dbReference type="EMBL" id="NQIK02000007">
    <property type="protein sequence ID" value="KAF7567954.1"/>
    <property type="molecule type" value="Genomic_DNA"/>
</dbReference>
<evidence type="ECO:0000313" key="2">
    <source>
        <dbReference type="Proteomes" id="UP000245464"/>
    </source>
</evidence>
<dbReference type="RefSeq" id="XP_065960714.1">
    <property type="nucleotide sequence ID" value="XM_066108722.1"/>
</dbReference>
<dbReference type="GeneID" id="90957333"/>
<reference evidence="1" key="1">
    <citation type="journal article" date="2018" name="BMC Genomics">
        <title>Comparative genomics of the wheat fungal pathogen Pyrenophora tritici-repentis reveals chromosomal variations and genome plasticity.</title>
        <authorList>
            <person name="Moolhuijzen P."/>
            <person name="See P.T."/>
            <person name="Hane J.K."/>
            <person name="Shi G."/>
            <person name="Liu Z."/>
            <person name="Oliver R.P."/>
            <person name="Moffat C.S."/>
        </authorList>
    </citation>
    <scope>NUCLEOTIDE SEQUENCE [LARGE SCALE GENOMIC DNA]</scope>
    <source>
        <strain evidence="1">M4</strain>
    </source>
</reference>
<gene>
    <name evidence="1" type="ORF">PtrM4_125670</name>
</gene>
<name>A0A5M9KYC9_9PLEO</name>
<dbReference type="KEGG" id="ptrr:90957333"/>
<protein>
    <submittedName>
        <fullName evidence="1">Uncharacterized protein</fullName>
    </submittedName>
</protein>
<comment type="caution">
    <text evidence="1">The sequence shown here is derived from an EMBL/GenBank/DDBJ whole genome shotgun (WGS) entry which is preliminary data.</text>
</comment>
<sequence>MKFSLVASGLFFASFANASTDFPPPTTVTCACSFQNNNRDYSSTNKCCVPRHNLNPSHPKADDAFTYCEYPGIKLVQRLSREFNYCCKGKGARIGSCWSF</sequence>